<accession>A0AAU1I8N6</accession>
<evidence type="ECO:0000256" key="1">
    <source>
        <dbReference type="SAM" id="MobiDB-lite"/>
    </source>
</evidence>
<dbReference type="Pfam" id="PF13408">
    <property type="entry name" value="Zn_ribbon_recom"/>
    <property type="match status" value="1"/>
</dbReference>
<feature type="region of interest" description="Disordered" evidence="1">
    <location>
        <begin position="394"/>
        <end position="419"/>
    </location>
</feature>
<dbReference type="GO" id="GO:0000150">
    <property type="term" value="F:DNA strand exchange activity"/>
    <property type="evidence" value="ECO:0007669"/>
    <property type="project" value="TreeGrafter"/>
</dbReference>
<dbReference type="InterPro" id="IPR050639">
    <property type="entry name" value="SSR_resolvase"/>
</dbReference>
<name>A0AAU1I8N6_9ACTN</name>
<organism evidence="3">
    <name type="scientific">Streptomyces sp. NBC_00180</name>
    <dbReference type="NCBI Taxonomy" id="2903632"/>
    <lineage>
        <taxon>Bacteria</taxon>
        <taxon>Bacillati</taxon>
        <taxon>Actinomycetota</taxon>
        <taxon>Actinomycetes</taxon>
        <taxon>Kitasatosporales</taxon>
        <taxon>Streptomycetaceae</taxon>
        <taxon>Streptomyces</taxon>
    </lineage>
</organism>
<protein>
    <submittedName>
        <fullName evidence="3">Zinc ribbon domain-containing protein</fullName>
    </submittedName>
</protein>
<dbReference type="PANTHER" id="PTHR30461:SF23">
    <property type="entry name" value="DNA RECOMBINASE-RELATED"/>
    <property type="match status" value="1"/>
</dbReference>
<reference evidence="3" key="1">
    <citation type="submission" date="2022-10" db="EMBL/GenBank/DDBJ databases">
        <title>The complete genomes of actinobacterial strains from the NBC collection.</title>
        <authorList>
            <person name="Joergensen T.S."/>
            <person name="Alvarez Arevalo M."/>
            <person name="Sterndorff E.B."/>
            <person name="Faurdal D."/>
            <person name="Vuksanovic O."/>
            <person name="Mourched A.-S."/>
            <person name="Charusanti P."/>
            <person name="Shaw S."/>
            <person name="Blin K."/>
            <person name="Weber T."/>
        </authorList>
    </citation>
    <scope>NUCLEOTIDE SEQUENCE</scope>
    <source>
        <strain evidence="3">NBC 00180</strain>
    </source>
</reference>
<dbReference type="InterPro" id="IPR025827">
    <property type="entry name" value="Zn_ribbon_recom_dom"/>
</dbReference>
<sequence>MSGRSAEQYAANLRRLEANRNTAAAPGAPRGGSALLAGLLHCGLCGGHKMTSRDHRHGPHPLTHRYACAFYPVNYGTGQPCQTITGPALDAHVVDQVLAAVRPAAVEVSLKAAEQAEAERAVLETLWRQRVERARLAAERAARQYRLAEPENRLVVRHLEKDWETALAEQARLEADYQRFTETHPATLSAVERDAVHALAADLPRLWADPQVTTTERKELLRTLIERITVAVVGHSELVDVTITWAGGFETHSRAVRPVLRYDQLSYFPHLLQRLTDLAGQGLNVGQITARLNAEGLRPPKRTTRFTTEQVGNLLIRHDIRVPGHRRTPAPDLPTDQWTVKTLAAELDLPINTVYSWIYRGWITSERRPGLRFRIIRADAAEIQRLRALRDLPRGHHTKTRWQAPVPPEPHNDTERQEP</sequence>
<feature type="domain" description="Recombinase zinc beta ribbon" evidence="2">
    <location>
        <begin position="35"/>
        <end position="97"/>
    </location>
</feature>
<dbReference type="AlphaFoldDB" id="A0AAU1I8N6"/>
<proteinExistence type="predicted"/>
<dbReference type="PANTHER" id="PTHR30461">
    <property type="entry name" value="DNA-INVERTASE FROM LAMBDOID PROPHAGE"/>
    <property type="match status" value="1"/>
</dbReference>
<evidence type="ECO:0000313" key="3">
    <source>
        <dbReference type="EMBL" id="WTP91352.1"/>
    </source>
</evidence>
<feature type="compositionally biased region" description="Basic and acidic residues" evidence="1">
    <location>
        <begin position="410"/>
        <end position="419"/>
    </location>
</feature>
<dbReference type="EMBL" id="CP108140">
    <property type="protein sequence ID" value="WTP91352.1"/>
    <property type="molecule type" value="Genomic_DNA"/>
</dbReference>
<evidence type="ECO:0000259" key="2">
    <source>
        <dbReference type="Pfam" id="PF13408"/>
    </source>
</evidence>
<gene>
    <name evidence="3" type="ORF">OG477_41295</name>
</gene>